<dbReference type="RefSeq" id="WP_128769756.1">
    <property type="nucleotide sequence ID" value="NZ_RXOC01000007.1"/>
</dbReference>
<protein>
    <submittedName>
        <fullName evidence="1">Uncharacterized protein</fullName>
    </submittedName>
</protein>
<sequence length="97" mass="10658">MLINSILCTVDQGNRSASDPLQKGFGVVSPHLATMLCLAPVLLREKSKKDGSKRKDAPKLTSFDYHPFPMRIRAPSMEKVSRDLNEGSGTCAKKIDL</sequence>
<comment type="caution">
    <text evidence="1">The sequence shown here is derived from an EMBL/GenBank/DDBJ whole genome shotgun (WGS) entry which is preliminary data.</text>
</comment>
<evidence type="ECO:0000313" key="2">
    <source>
        <dbReference type="Proteomes" id="UP000290848"/>
    </source>
</evidence>
<dbReference type="AlphaFoldDB" id="A0A4Q0M8Q0"/>
<dbReference type="Proteomes" id="UP000290848">
    <property type="component" value="Unassembled WGS sequence"/>
</dbReference>
<accession>A0A4Q0M8Q0</accession>
<proteinExistence type="predicted"/>
<dbReference type="EMBL" id="RXOC01000007">
    <property type="protein sequence ID" value="RXF69484.1"/>
    <property type="molecule type" value="Genomic_DNA"/>
</dbReference>
<reference evidence="1 2" key="1">
    <citation type="submission" date="2018-12" db="EMBL/GenBank/DDBJ databases">
        <title>The Draft Genome Sequence of the Soil Bacterium Pedobacter tournemirensis R1.</title>
        <authorList>
            <person name="He J."/>
        </authorList>
    </citation>
    <scope>NUCLEOTIDE SEQUENCE [LARGE SCALE GENOMIC DNA]</scope>
    <source>
        <strain evidence="1 2">R1</strain>
    </source>
</reference>
<organism evidence="1 2">
    <name type="scientific">Arcticibacter tournemirensis</name>
    <dbReference type="NCBI Taxonomy" id="699437"/>
    <lineage>
        <taxon>Bacteria</taxon>
        <taxon>Pseudomonadati</taxon>
        <taxon>Bacteroidota</taxon>
        <taxon>Sphingobacteriia</taxon>
        <taxon>Sphingobacteriales</taxon>
        <taxon>Sphingobacteriaceae</taxon>
        <taxon>Arcticibacter</taxon>
    </lineage>
</organism>
<name>A0A4Q0M8Q0_9SPHI</name>
<evidence type="ECO:0000313" key="1">
    <source>
        <dbReference type="EMBL" id="RXF69484.1"/>
    </source>
</evidence>
<gene>
    <name evidence="1" type="ORF">EKH83_12460</name>
</gene>